<accession>A0AAP0FIR8</accession>
<organism evidence="1 2">
    <name type="scientific">Stephania yunnanensis</name>
    <dbReference type="NCBI Taxonomy" id="152371"/>
    <lineage>
        <taxon>Eukaryota</taxon>
        <taxon>Viridiplantae</taxon>
        <taxon>Streptophyta</taxon>
        <taxon>Embryophyta</taxon>
        <taxon>Tracheophyta</taxon>
        <taxon>Spermatophyta</taxon>
        <taxon>Magnoliopsida</taxon>
        <taxon>Ranunculales</taxon>
        <taxon>Menispermaceae</taxon>
        <taxon>Menispermoideae</taxon>
        <taxon>Cissampelideae</taxon>
        <taxon>Stephania</taxon>
    </lineage>
</organism>
<sequence>MGMREYDELSDIFLDYRVTRLGECFSEWKFLVDSMIMLQEDPTPDYIACLENTKKMNANKRDKSRKFKQMKGEFANDYDDADELMKGEFVNDYNDDEELMKGEFVNDYDDDEELMKSLLMITMMMKN</sequence>
<reference evidence="1 2" key="1">
    <citation type="submission" date="2024-01" db="EMBL/GenBank/DDBJ databases">
        <title>Genome assemblies of Stephania.</title>
        <authorList>
            <person name="Yang L."/>
        </authorList>
    </citation>
    <scope>NUCLEOTIDE SEQUENCE [LARGE SCALE GENOMIC DNA]</scope>
    <source>
        <strain evidence="1">YNDBR</strain>
        <tissue evidence="1">Leaf</tissue>
    </source>
</reference>
<name>A0AAP0FIR8_9MAGN</name>
<protein>
    <submittedName>
        <fullName evidence="1">Uncharacterized protein</fullName>
    </submittedName>
</protein>
<gene>
    <name evidence="1" type="ORF">Syun_022444</name>
</gene>
<evidence type="ECO:0000313" key="1">
    <source>
        <dbReference type="EMBL" id="KAK9106433.1"/>
    </source>
</evidence>
<keyword evidence="2" id="KW-1185">Reference proteome</keyword>
<dbReference type="AlphaFoldDB" id="A0AAP0FIR8"/>
<dbReference type="EMBL" id="JBBNAF010000010">
    <property type="protein sequence ID" value="KAK9106433.1"/>
    <property type="molecule type" value="Genomic_DNA"/>
</dbReference>
<comment type="caution">
    <text evidence="1">The sequence shown here is derived from an EMBL/GenBank/DDBJ whole genome shotgun (WGS) entry which is preliminary data.</text>
</comment>
<dbReference type="Proteomes" id="UP001420932">
    <property type="component" value="Unassembled WGS sequence"/>
</dbReference>
<proteinExistence type="predicted"/>
<evidence type="ECO:0000313" key="2">
    <source>
        <dbReference type="Proteomes" id="UP001420932"/>
    </source>
</evidence>